<reference evidence="1 2" key="1">
    <citation type="submission" date="2019-07" db="EMBL/GenBank/DDBJ databases">
        <title>Genomics analysis of Aphanomyces spp. identifies a new class of oomycete effector associated with host adaptation.</title>
        <authorList>
            <person name="Gaulin E."/>
        </authorList>
    </citation>
    <scope>NUCLEOTIDE SEQUENCE [LARGE SCALE GENOMIC DNA]</scope>
    <source>
        <strain evidence="1 2">ATCC 201684</strain>
    </source>
</reference>
<dbReference type="Proteomes" id="UP000481153">
    <property type="component" value="Unassembled WGS sequence"/>
</dbReference>
<proteinExistence type="predicted"/>
<name>A0A6G0WP74_9STRA</name>
<organism evidence="1 2">
    <name type="scientific">Aphanomyces euteiches</name>
    <dbReference type="NCBI Taxonomy" id="100861"/>
    <lineage>
        <taxon>Eukaryota</taxon>
        <taxon>Sar</taxon>
        <taxon>Stramenopiles</taxon>
        <taxon>Oomycota</taxon>
        <taxon>Saprolegniomycetes</taxon>
        <taxon>Saprolegniales</taxon>
        <taxon>Verrucalvaceae</taxon>
        <taxon>Aphanomyces</taxon>
    </lineage>
</organism>
<sequence>MVAESPRTGKLGAVFNFAFQSSSVAHTSMASMGDSGAAVDLAIVFRRFWFVLATKPLAADIGRASFVLAFLPAAMFDAHVASVGLILTSIHGAFGSILMEFTFATYDCVIHAAFKEAN</sequence>
<dbReference type="EMBL" id="VJMJ01000167">
    <property type="protein sequence ID" value="KAF0729188.1"/>
    <property type="molecule type" value="Genomic_DNA"/>
</dbReference>
<evidence type="ECO:0000313" key="1">
    <source>
        <dbReference type="EMBL" id="KAF0729188.1"/>
    </source>
</evidence>
<gene>
    <name evidence="1" type="ORF">Ae201684_013165</name>
</gene>
<accession>A0A6G0WP74</accession>
<keyword evidence="2" id="KW-1185">Reference proteome</keyword>
<comment type="caution">
    <text evidence="1">The sequence shown here is derived from an EMBL/GenBank/DDBJ whole genome shotgun (WGS) entry which is preliminary data.</text>
</comment>
<evidence type="ECO:0000313" key="2">
    <source>
        <dbReference type="Proteomes" id="UP000481153"/>
    </source>
</evidence>
<protein>
    <submittedName>
        <fullName evidence="1">Uncharacterized protein</fullName>
    </submittedName>
</protein>
<dbReference type="AlphaFoldDB" id="A0A6G0WP74"/>